<keyword evidence="4" id="KW-1185">Reference proteome</keyword>
<feature type="chain" id="PRO_5040735624" description="Deoxyribonuclease NucA/NucB domain-containing protein" evidence="1">
    <location>
        <begin position="25"/>
        <end position="617"/>
    </location>
</feature>
<feature type="signal peptide" evidence="1">
    <location>
        <begin position="1"/>
        <end position="24"/>
    </location>
</feature>
<evidence type="ECO:0000259" key="2">
    <source>
        <dbReference type="Pfam" id="PF14040"/>
    </source>
</evidence>
<evidence type="ECO:0000313" key="4">
    <source>
        <dbReference type="Proteomes" id="UP001144673"/>
    </source>
</evidence>
<keyword evidence="1" id="KW-0732">Signal</keyword>
<dbReference type="Proteomes" id="UP001144673">
    <property type="component" value="Chromosome 2"/>
</dbReference>
<evidence type="ECO:0000313" key="3">
    <source>
        <dbReference type="EMBL" id="KAJ4145492.1"/>
    </source>
</evidence>
<dbReference type="InterPro" id="IPR029476">
    <property type="entry name" value="DNase_NucA_NucB"/>
</dbReference>
<name>A0A9W8Q6A1_AKAMU</name>
<accession>A0A9W8Q6A1</accession>
<dbReference type="EMBL" id="JAJHUN010000011">
    <property type="protein sequence ID" value="KAJ4145492.1"/>
    <property type="molecule type" value="Genomic_DNA"/>
</dbReference>
<protein>
    <recommendedName>
        <fullName evidence="2">Deoxyribonuclease NucA/NucB domain-containing protein</fullName>
    </recommendedName>
</protein>
<comment type="caution">
    <text evidence="3">The sequence shown here is derived from an EMBL/GenBank/DDBJ whole genome shotgun (WGS) entry which is preliminary data.</text>
</comment>
<organism evidence="3 4">
    <name type="scientific">Akanthomyces muscarius</name>
    <name type="common">Entomopathogenic fungus</name>
    <name type="synonym">Lecanicillium muscarium</name>
    <dbReference type="NCBI Taxonomy" id="2231603"/>
    <lineage>
        <taxon>Eukaryota</taxon>
        <taxon>Fungi</taxon>
        <taxon>Dikarya</taxon>
        <taxon>Ascomycota</taxon>
        <taxon>Pezizomycotina</taxon>
        <taxon>Sordariomycetes</taxon>
        <taxon>Hypocreomycetidae</taxon>
        <taxon>Hypocreales</taxon>
        <taxon>Cordycipitaceae</taxon>
        <taxon>Akanthomyces</taxon>
    </lineage>
</organism>
<dbReference type="GeneID" id="80891500"/>
<feature type="domain" description="Deoxyribonuclease NucA/NucB" evidence="2">
    <location>
        <begin position="355"/>
        <end position="441"/>
    </location>
</feature>
<reference evidence="3" key="1">
    <citation type="journal article" date="2023" name="Access Microbiol">
        <title>De-novo genome assembly for Akanthomyces muscarius, a biocontrol agent of insect agricultural pests.</title>
        <authorList>
            <person name="Erdos Z."/>
            <person name="Studholme D.J."/>
            <person name="Raymond B."/>
            <person name="Sharma M."/>
        </authorList>
    </citation>
    <scope>NUCLEOTIDE SEQUENCE</scope>
    <source>
        <strain evidence="3">Ve6</strain>
    </source>
</reference>
<gene>
    <name evidence="3" type="ORF">LMH87_004341</name>
</gene>
<dbReference type="KEGG" id="amus:LMH87_004341"/>
<dbReference type="RefSeq" id="XP_056049162.1">
    <property type="nucleotide sequence ID" value="XM_056195545.1"/>
</dbReference>
<proteinExistence type="predicted"/>
<evidence type="ECO:0000256" key="1">
    <source>
        <dbReference type="SAM" id="SignalP"/>
    </source>
</evidence>
<dbReference type="Pfam" id="PF14040">
    <property type="entry name" value="DNase_NucA_NucB"/>
    <property type="match status" value="1"/>
</dbReference>
<dbReference type="AlphaFoldDB" id="A0A9W8Q6A1"/>
<sequence length="617" mass="65609">MVVPLNMRRFICILAAILVPAVYAAEADDAFDRERSQDDSALFRGSSAQPPGDVFLAKRDRTSELAGVSVLLLPEMPGLGGGDGGVEARQQQRCPYPVMCSSRSCCPAGYKCCNAGAPPLCCPSAYACRLDRNNCCPNTAVTCGGKFCAEQGSICCGTSICPSGTQCNTNGGRVSCCLPGEIKCLGTCCPAGSQCAAQAGYCRRLVLTKTTTQITTTRTRTTQSTQTSTSTRIVESSKTSTRAITVSESISVSTSKSTRTTVVSSSRVTSTAKTSETACAVNGVARRGDQHDPTLQRRQNLRPNCVYECHNGQTLPVVEVPNIPGQTDQLFFSMCSGILATGSGRGGDGRSFDILTYKGADGKALRRSQARCKGYCAAQRAIFNDPASLQCDEYPPAMAGEGGAGAFKVCIPNSQNSGAQGKLFRRFVSDCAPAKGTQFVVRMNGGCNVRNDKRSPASFPPQQLATRAEEKENTFNASSNVLYSWDNMTYMYVPLPALQNGHYRIEMRLGSGSEVRGVQVTDSDGEDHYASNAAVQSGQHVVEFDITDVDVDAGEEGDELPAGLFLDVDEAVEVSYQANATLNGTTQSGNESKGSRTVGWGFVSWWLLVAAAVMIEL</sequence>